<organism evidence="1 2">
    <name type="scientific">Brucella grignonensis</name>
    <dbReference type="NCBI Taxonomy" id="94627"/>
    <lineage>
        <taxon>Bacteria</taxon>
        <taxon>Pseudomonadati</taxon>
        <taxon>Pseudomonadota</taxon>
        <taxon>Alphaproteobacteria</taxon>
        <taxon>Hyphomicrobiales</taxon>
        <taxon>Brucellaceae</taxon>
        <taxon>Brucella/Ochrobactrum group</taxon>
        <taxon>Brucella</taxon>
    </lineage>
</organism>
<dbReference type="EMBL" id="NNRL01000168">
    <property type="protein sequence ID" value="OYR07885.1"/>
    <property type="molecule type" value="Genomic_DNA"/>
</dbReference>
<comment type="caution">
    <text evidence="1">The sequence shown here is derived from an EMBL/GenBank/DDBJ whole genome shotgun (WGS) entry which is preliminary data.</text>
</comment>
<evidence type="ECO:0000313" key="1">
    <source>
        <dbReference type="EMBL" id="OYR07885.1"/>
    </source>
</evidence>
<reference evidence="1 2" key="1">
    <citation type="submission" date="2017-07" db="EMBL/GenBank/DDBJ databases">
        <title>Phylogenetic study on the rhizospheric bacterium Ochrobactrum sp. A44.</title>
        <authorList>
            <person name="Krzyzanowska D.M."/>
            <person name="Ossowicki A."/>
            <person name="Rajewska M."/>
            <person name="Maciag T."/>
            <person name="Kaczynski Z."/>
            <person name="Czerwicka M."/>
            <person name="Jafra S."/>
        </authorList>
    </citation>
    <scope>NUCLEOTIDE SEQUENCE [LARGE SCALE GENOMIC DNA]</scope>
    <source>
        <strain evidence="1 2">OgA9a</strain>
    </source>
</reference>
<evidence type="ECO:0000313" key="2">
    <source>
        <dbReference type="Proteomes" id="UP000216478"/>
    </source>
</evidence>
<dbReference type="Proteomes" id="UP000216478">
    <property type="component" value="Unassembled WGS sequence"/>
</dbReference>
<name>A0A256EZ58_9HYPH</name>
<accession>A0A256EZ58</accession>
<keyword evidence="2" id="KW-1185">Reference proteome</keyword>
<dbReference type="AlphaFoldDB" id="A0A256EZ58"/>
<gene>
    <name evidence="1" type="ORF">CEV33_3539</name>
</gene>
<proteinExistence type="predicted"/>
<protein>
    <submittedName>
        <fullName evidence="1">Uncharacterized protein</fullName>
    </submittedName>
</protein>
<sequence length="40" mass="4303">MFSDCAFLVYSIVLKYCASCLPVNVNSISEREAMAEAIGG</sequence>